<comment type="caution">
    <text evidence="1">The sequence shown here is derived from an EMBL/GenBank/DDBJ whole genome shotgun (WGS) entry which is preliminary data.</text>
</comment>
<organism evidence="1 2">
    <name type="scientific">Escherichia coli 1-250-04_S3_C1</name>
    <dbReference type="NCBI Taxonomy" id="1444135"/>
    <lineage>
        <taxon>Bacteria</taxon>
        <taxon>Pseudomonadati</taxon>
        <taxon>Pseudomonadota</taxon>
        <taxon>Gammaproteobacteria</taxon>
        <taxon>Enterobacterales</taxon>
        <taxon>Enterobacteriaceae</taxon>
        <taxon>Escherichia</taxon>
    </lineage>
</organism>
<reference evidence="1 2" key="1">
    <citation type="submission" date="2014-03" db="EMBL/GenBank/DDBJ databases">
        <title>Genetic Variability of E. coli after antibiotic treatment.</title>
        <authorList>
            <person name="Silbergeld E."/>
            <person name="Coles C."/>
            <person name="Seidman J.C."/>
            <person name="You Y."/>
            <person name="George J."/>
            <person name="Nadendla S."/>
            <person name="Huot H."/>
            <person name="Daugherty S.C."/>
            <person name="Nagaraj S."/>
            <person name="Ott S."/>
            <person name="Klega K."/>
            <person name="Rasko D."/>
        </authorList>
    </citation>
    <scope>NUCLEOTIDE SEQUENCE [LARGE SCALE GENOMIC DNA]</scope>
    <source>
        <strain evidence="1 2">1-250-04_S3_C1</strain>
    </source>
</reference>
<dbReference type="EMBL" id="JJLU01000063">
    <property type="protein sequence ID" value="EZJ86318.1"/>
    <property type="molecule type" value="Genomic_DNA"/>
</dbReference>
<dbReference type="Proteomes" id="UP000024043">
    <property type="component" value="Unassembled WGS sequence"/>
</dbReference>
<proteinExistence type="predicted"/>
<sequence length="37" mass="4178">MPDGDDYAQSGNNRLQCHVFYLLKHALLLRLASFAAK</sequence>
<name>A0AAN4SY67_ECOLX</name>
<protein>
    <submittedName>
        <fullName evidence="1">Uncharacterized protein</fullName>
    </submittedName>
</protein>
<evidence type="ECO:0000313" key="2">
    <source>
        <dbReference type="Proteomes" id="UP000024043"/>
    </source>
</evidence>
<accession>A0AAN4SY67</accession>
<dbReference type="AlphaFoldDB" id="A0AAN4SY67"/>
<evidence type="ECO:0000313" key="1">
    <source>
        <dbReference type="EMBL" id="EZJ86318.1"/>
    </source>
</evidence>
<gene>
    <name evidence="1" type="ORF">AC00_1753</name>
</gene>